<dbReference type="EMBL" id="JAVRRG010000178">
    <property type="protein sequence ID" value="KAK5079686.1"/>
    <property type="molecule type" value="Genomic_DNA"/>
</dbReference>
<evidence type="ECO:0000313" key="2">
    <source>
        <dbReference type="Proteomes" id="UP001345013"/>
    </source>
</evidence>
<name>A0ABR0JYE0_9EURO</name>
<sequence>MSESSTTWFDLPTEVKDQVLENLFAGRLVLYGRMPQATDTILAILRVSKQFVTAPQVIDAMLRDSTVVLKHVADLNKLRIAFSDGRLSLVRKVFIRFDLRRPSFLFGNQLNFTLVKSIFPEVKSILVDLNDKSSHAIIRLRSDSFRWPKFAHEVPSPKGQFNYGIHPDCHLYWLSRSTEADAGYGMNAKANAGNDQIPVIGNAMMTWDSTIFQQHQSSNAMERNWLGYLLMDAKASGVEVLCIGTLTVHCKRCSIVLPLKVTFGTKDLRFRTRVGGQEMAIVRKIPRDFFDVSSATFARSACE</sequence>
<evidence type="ECO:0008006" key="3">
    <source>
        <dbReference type="Google" id="ProtNLM"/>
    </source>
</evidence>
<comment type="caution">
    <text evidence="1">The sequence shown here is derived from an EMBL/GenBank/DDBJ whole genome shotgun (WGS) entry which is preliminary data.</text>
</comment>
<protein>
    <recommendedName>
        <fullName evidence="3">F-box domain-containing protein</fullName>
    </recommendedName>
</protein>
<organism evidence="1 2">
    <name type="scientific">Lithohypha guttulata</name>
    <dbReference type="NCBI Taxonomy" id="1690604"/>
    <lineage>
        <taxon>Eukaryota</taxon>
        <taxon>Fungi</taxon>
        <taxon>Dikarya</taxon>
        <taxon>Ascomycota</taxon>
        <taxon>Pezizomycotina</taxon>
        <taxon>Eurotiomycetes</taxon>
        <taxon>Chaetothyriomycetidae</taxon>
        <taxon>Chaetothyriales</taxon>
        <taxon>Trichomeriaceae</taxon>
        <taxon>Lithohypha</taxon>
    </lineage>
</organism>
<gene>
    <name evidence="1" type="ORF">LTR24_009032</name>
</gene>
<accession>A0ABR0JYE0</accession>
<dbReference type="Proteomes" id="UP001345013">
    <property type="component" value="Unassembled WGS sequence"/>
</dbReference>
<reference evidence="1 2" key="1">
    <citation type="submission" date="2023-08" db="EMBL/GenBank/DDBJ databases">
        <title>Black Yeasts Isolated from many extreme environments.</title>
        <authorList>
            <person name="Coleine C."/>
            <person name="Stajich J.E."/>
            <person name="Selbmann L."/>
        </authorList>
    </citation>
    <scope>NUCLEOTIDE SEQUENCE [LARGE SCALE GENOMIC DNA]</scope>
    <source>
        <strain evidence="1 2">CCFEE 5885</strain>
    </source>
</reference>
<keyword evidence="2" id="KW-1185">Reference proteome</keyword>
<proteinExistence type="predicted"/>
<evidence type="ECO:0000313" key="1">
    <source>
        <dbReference type="EMBL" id="KAK5079686.1"/>
    </source>
</evidence>